<proteinExistence type="predicted"/>
<dbReference type="InterPro" id="IPR017946">
    <property type="entry name" value="PLC-like_Pdiesterase_TIM-brl"/>
</dbReference>
<dbReference type="PROSITE" id="PS50093">
    <property type="entry name" value="PKD"/>
    <property type="match status" value="1"/>
</dbReference>
<dbReference type="InterPro" id="IPR022409">
    <property type="entry name" value="PKD/Chitinase_dom"/>
</dbReference>
<dbReference type="InterPro" id="IPR000601">
    <property type="entry name" value="PKD_dom"/>
</dbReference>
<dbReference type="Gene3D" id="2.60.40.10">
    <property type="entry name" value="Immunoglobulins"/>
    <property type="match status" value="1"/>
</dbReference>
<evidence type="ECO:0008006" key="5">
    <source>
        <dbReference type="Google" id="ProtNLM"/>
    </source>
</evidence>
<dbReference type="EMBL" id="BAABCY010000070">
    <property type="protein sequence ID" value="GAA3575741.1"/>
    <property type="molecule type" value="Genomic_DNA"/>
</dbReference>
<dbReference type="CDD" id="cd08566">
    <property type="entry name" value="GDPD_AtGDE_like"/>
    <property type="match status" value="1"/>
</dbReference>
<dbReference type="Pfam" id="PF03009">
    <property type="entry name" value="GDPD"/>
    <property type="match status" value="1"/>
</dbReference>
<dbReference type="SMART" id="SM00089">
    <property type="entry name" value="PKD"/>
    <property type="match status" value="1"/>
</dbReference>
<dbReference type="PANTHER" id="PTHR46320:SF1">
    <property type="entry name" value="GLYCEROPHOSPHODIESTER PHOSPHODIESTERASE 1"/>
    <property type="match status" value="1"/>
</dbReference>
<evidence type="ECO:0000259" key="2">
    <source>
        <dbReference type="PROSITE" id="PS51704"/>
    </source>
</evidence>
<dbReference type="Pfam" id="PF18911">
    <property type="entry name" value="PKD_4"/>
    <property type="match status" value="1"/>
</dbReference>
<sequence>MGINNMNVTFVKIKFISIISFLLIVSSCSKDDAVDKGGAQNTFAAFSISEDMSFVGETIQFTNESTGLESDSSFEWDFGDNTSSTLKSPTHTYSELGDYIVKLIVRSGSSETSVSKELMVSLSNDISGRTTLKNKLNALNGKIMVCAHRGNHTDAPENSLQSITDAINSGIGMVELDIRQTKDGELVLMHDATIDRTTNGSGQVSDFTLQELQQFNLYKENGTLTNEKIPTLREVLEISRSKLYLDLDIDKKASFNKVYPLVNQYGMLKQVLFYSSELSVIREIINVNNSDIVPMPIVRNQNDFDQYQNLSIDVLQYNVVDNSLKQQIQNKGWYIFRNAYVNTSVTPQSDNFSQLNEVIDVNGSIVQTDNPIEVKSRLQYQNLND</sequence>
<organism evidence="3 4">
    <name type="scientific">Snuella lapsa</name>
    <dbReference type="NCBI Taxonomy" id="870481"/>
    <lineage>
        <taxon>Bacteria</taxon>
        <taxon>Pseudomonadati</taxon>
        <taxon>Bacteroidota</taxon>
        <taxon>Flavobacteriia</taxon>
        <taxon>Flavobacteriales</taxon>
        <taxon>Flavobacteriaceae</taxon>
        <taxon>Snuella</taxon>
    </lineage>
</organism>
<evidence type="ECO:0000313" key="3">
    <source>
        <dbReference type="EMBL" id="GAA3575741.1"/>
    </source>
</evidence>
<feature type="domain" description="PKD" evidence="1">
    <location>
        <begin position="42"/>
        <end position="120"/>
    </location>
</feature>
<comment type="caution">
    <text evidence="3">The sequence shown here is derived from an EMBL/GenBank/DDBJ whole genome shotgun (WGS) entry which is preliminary data.</text>
</comment>
<reference evidence="4" key="1">
    <citation type="journal article" date="2019" name="Int. J. Syst. Evol. Microbiol.">
        <title>The Global Catalogue of Microorganisms (GCM) 10K type strain sequencing project: providing services to taxonomists for standard genome sequencing and annotation.</title>
        <authorList>
            <consortium name="The Broad Institute Genomics Platform"/>
            <consortium name="The Broad Institute Genome Sequencing Center for Infectious Disease"/>
            <person name="Wu L."/>
            <person name="Ma J."/>
        </authorList>
    </citation>
    <scope>NUCLEOTIDE SEQUENCE [LARGE SCALE GENOMIC DNA]</scope>
    <source>
        <strain evidence="4">JCM 17111</strain>
    </source>
</reference>
<dbReference type="InterPro" id="IPR013783">
    <property type="entry name" value="Ig-like_fold"/>
</dbReference>
<dbReference type="PANTHER" id="PTHR46320">
    <property type="entry name" value="GLYCEROPHOSPHODIESTER PHOSPHODIESTERASE 1"/>
    <property type="match status" value="1"/>
</dbReference>
<evidence type="ECO:0000259" key="1">
    <source>
        <dbReference type="PROSITE" id="PS50093"/>
    </source>
</evidence>
<dbReference type="CDD" id="cd00146">
    <property type="entry name" value="PKD"/>
    <property type="match status" value="1"/>
</dbReference>
<dbReference type="SUPFAM" id="SSF51695">
    <property type="entry name" value="PLC-like phosphodiesterases"/>
    <property type="match status" value="1"/>
</dbReference>
<dbReference type="InterPro" id="IPR035986">
    <property type="entry name" value="PKD_dom_sf"/>
</dbReference>
<accession>A0ABP6Y1A1</accession>
<dbReference type="Proteomes" id="UP001500954">
    <property type="component" value="Unassembled WGS sequence"/>
</dbReference>
<feature type="domain" description="GP-PDE" evidence="2">
    <location>
        <begin position="143"/>
        <end position="378"/>
    </location>
</feature>
<gene>
    <name evidence="3" type="ORF">GCM10022395_25930</name>
</gene>
<dbReference type="Gene3D" id="3.20.20.190">
    <property type="entry name" value="Phosphatidylinositol (PI) phosphodiesterase"/>
    <property type="match status" value="1"/>
</dbReference>
<keyword evidence="4" id="KW-1185">Reference proteome</keyword>
<evidence type="ECO:0000313" key="4">
    <source>
        <dbReference type="Proteomes" id="UP001500954"/>
    </source>
</evidence>
<dbReference type="PROSITE" id="PS51704">
    <property type="entry name" value="GP_PDE"/>
    <property type="match status" value="1"/>
</dbReference>
<dbReference type="InterPro" id="IPR030395">
    <property type="entry name" value="GP_PDE_dom"/>
</dbReference>
<name>A0ABP6Y1A1_9FLAO</name>
<dbReference type="SUPFAM" id="SSF49299">
    <property type="entry name" value="PKD domain"/>
    <property type="match status" value="1"/>
</dbReference>
<protein>
    <recommendedName>
        <fullName evidence="5">PKD domain-containing protein</fullName>
    </recommendedName>
</protein>